<organism evidence="2">
    <name type="scientific">Harpegnathos saltator</name>
    <name type="common">Jerdon's jumping ant</name>
    <dbReference type="NCBI Taxonomy" id="610380"/>
    <lineage>
        <taxon>Eukaryota</taxon>
        <taxon>Metazoa</taxon>
        <taxon>Ecdysozoa</taxon>
        <taxon>Arthropoda</taxon>
        <taxon>Hexapoda</taxon>
        <taxon>Insecta</taxon>
        <taxon>Pterygota</taxon>
        <taxon>Neoptera</taxon>
        <taxon>Endopterygota</taxon>
        <taxon>Hymenoptera</taxon>
        <taxon>Apocrita</taxon>
        <taxon>Aculeata</taxon>
        <taxon>Formicoidea</taxon>
        <taxon>Formicidae</taxon>
        <taxon>Ponerinae</taxon>
        <taxon>Ponerini</taxon>
        <taxon>Harpegnathos</taxon>
    </lineage>
</organism>
<dbReference type="Proteomes" id="UP000008237">
    <property type="component" value="Unassembled WGS sequence"/>
</dbReference>
<reference evidence="1 2" key="1">
    <citation type="journal article" date="2010" name="Science">
        <title>Genomic comparison of the ants Camponotus floridanus and Harpegnathos saltator.</title>
        <authorList>
            <person name="Bonasio R."/>
            <person name="Zhang G."/>
            <person name="Ye C."/>
            <person name="Mutti N.S."/>
            <person name="Fang X."/>
            <person name="Qin N."/>
            <person name="Donahue G."/>
            <person name="Yang P."/>
            <person name="Li Q."/>
            <person name="Li C."/>
            <person name="Zhang P."/>
            <person name="Huang Z."/>
            <person name="Berger S.L."/>
            <person name="Reinberg D."/>
            <person name="Wang J."/>
            <person name="Liebig J."/>
        </authorList>
    </citation>
    <scope>NUCLEOTIDE SEQUENCE [LARGE SCALE GENOMIC DNA]</scope>
    <source>
        <strain evidence="1 2">R22 G/1</strain>
    </source>
</reference>
<feature type="non-terminal residue" evidence="1">
    <location>
        <position position="85"/>
    </location>
</feature>
<evidence type="ECO:0000313" key="2">
    <source>
        <dbReference type="Proteomes" id="UP000008237"/>
    </source>
</evidence>
<feature type="non-terminal residue" evidence="1">
    <location>
        <position position="1"/>
    </location>
</feature>
<name>E2C0F9_HARSA</name>
<sequence length="85" mass="9522">FMIDSGSAVNLIRRDLLDSGVHVNNDVQLTLQGISPKPIITMGCLQITILGKLTNFHVLPDEFPFREHGILGNEFFKQHNASIDY</sequence>
<accession>E2C0F9</accession>
<evidence type="ECO:0000313" key="1">
    <source>
        <dbReference type="EMBL" id="EFN78572.1"/>
    </source>
</evidence>
<gene>
    <name evidence="1" type="ORF">EAI_13501</name>
</gene>
<dbReference type="AlphaFoldDB" id="E2C0F9"/>
<dbReference type="InterPro" id="IPR021109">
    <property type="entry name" value="Peptidase_aspartic_dom_sf"/>
</dbReference>
<dbReference type="OMA" id="EFPFREH"/>
<keyword evidence="2" id="KW-1185">Reference proteome</keyword>
<evidence type="ECO:0008006" key="3">
    <source>
        <dbReference type="Google" id="ProtNLM"/>
    </source>
</evidence>
<dbReference type="EMBL" id="GL451780">
    <property type="protein sequence ID" value="EFN78572.1"/>
    <property type="molecule type" value="Genomic_DNA"/>
</dbReference>
<protein>
    <recommendedName>
        <fullName evidence="3">Peptidase A2 domain-containing protein</fullName>
    </recommendedName>
</protein>
<dbReference type="Gene3D" id="2.40.70.10">
    <property type="entry name" value="Acid Proteases"/>
    <property type="match status" value="1"/>
</dbReference>
<proteinExistence type="predicted"/>
<dbReference type="InParanoid" id="E2C0F9"/>